<proteinExistence type="predicted"/>
<feature type="chain" id="PRO_5011488869" description="DUF3108 domain-containing protein" evidence="1">
    <location>
        <begin position="19"/>
        <end position="247"/>
    </location>
</feature>
<evidence type="ECO:0000313" key="2">
    <source>
        <dbReference type="EMBL" id="SCZ86702.1"/>
    </source>
</evidence>
<name>A0A1G5SHY7_9PROT</name>
<dbReference type="OrthoDB" id="8559973at2"/>
<dbReference type="STRING" id="51642.NSMM_670012"/>
<protein>
    <recommendedName>
        <fullName evidence="4">DUF3108 domain-containing protein</fullName>
    </recommendedName>
</protein>
<evidence type="ECO:0008006" key="4">
    <source>
        <dbReference type="Google" id="ProtNLM"/>
    </source>
</evidence>
<gene>
    <name evidence="2" type="ORF">NSMM_670012</name>
</gene>
<evidence type="ECO:0000256" key="1">
    <source>
        <dbReference type="SAM" id="SignalP"/>
    </source>
</evidence>
<feature type="signal peptide" evidence="1">
    <location>
        <begin position="1"/>
        <end position="18"/>
    </location>
</feature>
<keyword evidence="3" id="KW-1185">Reference proteome</keyword>
<sequence>MKLLPLILLFWLADIAHGADLPTQFELEYTLKGTIGRGKASQTFSIDQRQDVRHYQIKSEIRASGLLSLVKSGSIVLQSTGIIHQENLQPVLFTDQRGSKPVREVAFDWQQQRIVYRRKGKEMIERLPNNTQDRLSFMYHFMFSGVPQTAFSIHETDHRRLQSARYAVSEEILATPIGKFASIVLTRQPTPDDPRPKKLWLAKDYFLLPLRIIYMENSGIEVDQLISSIRYNPDGHMQRLVTHAADR</sequence>
<dbReference type="Proteomes" id="UP000198729">
    <property type="component" value="Unassembled WGS sequence"/>
</dbReference>
<dbReference type="EMBL" id="FMWO01000077">
    <property type="protein sequence ID" value="SCZ86702.1"/>
    <property type="molecule type" value="Genomic_DNA"/>
</dbReference>
<reference evidence="2 3" key="1">
    <citation type="submission" date="2016-10" db="EMBL/GenBank/DDBJ databases">
        <authorList>
            <person name="de Groot N.N."/>
        </authorList>
    </citation>
    <scope>NUCLEOTIDE SEQUENCE [LARGE SCALE GENOMIC DNA]</scope>
    <source>
        <strain evidence="2">1</strain>
    </source>
</reference>
<keyword evidence="1" id="KW-0732">Signal</keyword>
<dbReference type="InterPro" id="IPR021457">
    <property type="entry name" value="DUF3108"/>
</dbReference>
<accession>A0A1G5SHY7</accession>
<evidence type="ECO:0000313" key="3">
    <source>
        <dbReference type="Proteomes" id="UP000198729"/>
    </source>
</evidence>
<dbReference type="RefSeq" id="WP_090287926.1">
    <property type="nucleotide sequence ID" value="NZ_FMWO01000077.1"/>
</dbReference>
<dbReference type="AlphaFoldDB" id="A0A1G5SHY7"/>
<dbReference type="Pfam" id="PF11306">
    <property type="entry name" value="DUF3108"/>
    <property type="match status" value="1"/>
</dbReference>
<organism evidence="2 3">
    <name type="scientific">Nitrosomonas mobilis</name>
    <dbReference type="NCBI Taxonomy" id="51642"/>
    <lineage>
        <taxon>Bacteria</taxon>
        <taxon>Pseudomonadati</taxon>
        <taxon>Pseudomonadota</taxon>
        <taxon>Betaproteobacteria</taxon>
        <taxon>Nitrosomonadales</taxon>
        <taxon>Nitrosomonadaceae</taxon>
        <taxon>Nitrosomonas</taxon>
    </lineage>
</organism>